<comment type="cofactor">
    <cofactor evidence="1">
        <name>Fe(2+)</name>
        <dbReference type="ChEBI" id="CHEBI:29033"/>
    </cofactor>
</comment>
<reference evidence="8" key="1">
    <citation type="submission" date="2023-06" db="EMBL/GenBank/DDBJ databases">
        <authorList>
            <consortium name="Lawrence Berkeley National Laboratory"/>
            <person name="Ahrendt S."/>
            <person name="Sahu N."/>
            <person name="Indic B."/>
            <person name="Wong-Bajracharya J."/>
            <person name="Merenyi Z."/>
            <person name="Ke H.-M."/>
            <person name="Monk M."/>
            <person name="Kocsube S."/>
            <person name="Drula E."/>
            <person name="Lipzen A."/>
            <person name="Balint B."/>
            <person name="Henrissat B."/>
            <person name="Andreopoulos B."/>
            <person name="Martin F.M."/>
            <person name="Harder C.B."/>
            <person name="Rigling D."/>
            <person name="Ford K.L."/>
            <person name="Foster G.D."/>
            <person name="Pangilinan J."/>
            <person name="Papanicolaou A."/>
            <person name="Barry K."/>
            <person name="LaButti K."/>
            <person name="Viragh M."/>
            <person name="Koriabine M."/>
            <person name="Yan M."/>
            <person name="Riley R."/>
            <person name="Champramary S."/>
            <person name="Plett K.L."/>
            <person name="Tsai I.J."/>
            <person name="Slot J."/>
            <person name="Sipos G."/>
            <person name="Plett J."/>
            <person name="Nagy L.G."/>
            <person name="Grigoriev I.V."/>
        </authorList>
    </citation>
    <scope>NUCLEOTIDE SEQUENCE</scope>
    <source>
        <strain evidence="8">ICMP 16352</strain>
    </source>
</reference>
<keyword evidence="4" id="KW-0223">Dioxygenase</keyword>
<evidence type="ECO:0000256" key="3">
    <source>
        <dbReference type="ARBA" id="ARBA00022723"/>
    </source>
</evidence>
<organism evidence="8 9">
    <name type="scientific">Armillaria novae-zelandiae</name>
    <dbReference type="NCBI Taxonomy" id="153914"/>
    <lineage>
        <taxon>Eukaryota</taxon>
        <taxon>Fungi</taxon>
        <taxon>Dikarya</taxon>
        <taxon>Basidiomycota</taxon>
        <taxon>Agaricomycotina</taxon>
        <taxon>Agaricomycetes</taxon>
        <taxon>Agaricomycetidae</taxon>
        <taxon>Agaricales</taxon>
        <taxon>Marasmiineae</taxon>
        <taxon>Physalacriaceae</taxon>
        <taxon>Armillaria</taxon>
    </lineage>
</organism>
<dbReference type="GO" id="GO:0051213">
    <property type="term" value="F:dioxygenase activity"/>
    <property type="evidence" value="ECO:0007669"/>
    <property type="project" value="UniProtKB-KW"/>
</dbReference>
<dbReference type="EMBL" id="JAUEPR010000011">
    <property type="protein sequence ID" value="KAK0479605.1"/>
    <property type="molecule type" value="Genomic_DNA"/>
</dbReference>
<evidence type="ECO:0000313" key="9">
    <source>
        <dbReference type="Proteomes" id="UP001175227"/>
    </source>
</evidence>
<gene>
    <name evidence="8" type="ORF">IW261DRAFT_1336431</name>
</gene>
<dbReference type="Gene3D" id="3.60.130.10">
    <property type="entry name" value="Clavaminate synthase-like"/>
    <property type="match status" value="1"/>
</dbReference>
<name>A0AA39P8L8_9AGAR</name>
<keyword evidence="9" id="KW-1185">Reference proteome</keyword>
<keyword evidence="3" id="KW-0479">Metal-binding</keyword>
<evidence type="ECO:0000259" key="7">
    <source>
        <dbReference type="Pfam" id="PF02668"/>
    </source>
</evidence>
<comment type="caution">
    <text evidence="8">The sequence shown here is derived from an EMBL/GenBank/DDBJ whole genome shotgun (WGS) entry which is preliminary data.</text>
</comment>
<comment type="similarity">
    <text evidence="2">Belongs to the TfdA dioxygenase family.</text>
</comment>
<dbReference type="PANTHER" id="PTHR43779:SF2">
    <property type="entry name" value="ALPHA-KETOGLUTARATE-DEPENDENT XANTHINE DIOXYGENASE XAN1"/>
    <property type="match status" value="1"/>
</dbReference>
<dbReference type="Proteomes" id="UP001175227">
    <property type="component" value="Unassembled WGS sequence"/>
</dbReference>
<dbReference type="GO" id="GO:0046872">
    <property type="term" value="F:metal ion binding"/>
    <property type="evidence" value="ECO:0007669"/>
    <property type="project" value="UniProtKB-KW"/>
</dbReference>
<evidence type="ECO:0000313" key="8">
    <source>
        <dbReference type="EMBL" id="KAK0479605.1"/>
    </source>
</evidence>
<protein>
    <submittedName>
        <fullName evidence="8">Clavaminate synthase-like protein</fullName>
    </submittedName>
</protein>
<evidence type="ECO:0000256" key="5">
    <source>
        <dbReference type="ARBA" id="ARBA00023002"/>
    </source>
</evidence>
<feature type="domain" description="TauD/TfdA-like" evidence="7">
    <location>
        <begin position="21"/>
        <end position="367"/>
    </location>
</feature>
<evidence type="ECO:0000256" key="6">
    <source>
        <dbReference type="ARBA" id="ARBA00023004"/>
    </source>
</evidence>
<dbReference type="SUPFAM" id="SSF51197">
    <property type="entry name" value="Clavaminate synthase-like"/>
    <property type="match status" value="1"/>
</dbReference>
<dbReference type="InterPro" id="IPR003819">
    <property type="entry name" value="TauD/TfdA-like"/>
</dbReference>
<keyword evidence="5" id="KW-0560">Oxidoreductase</keyword>
<evidence type="ECO:0000256" key="2">
    <source>
        <dbReference type="ARBA" id="ARBA00005896"/>
    </source>
</evidence>
<dbReference type="AlphaFoldDB" id="A0AA39P8L8"/>
<dbReference type="InterPro" id="IPR051178">
    <property type="entry name" value="TfdA_dioxygenase"/>
</dbReference>
<accession>A0AA39P8L8</accession>
<evidence type="ECO:0000256" key="1">
    <source>
        <dbReference type="ARBA" id="ARBA00001954"/>
    </source>
</evidence>
<evidence type="ECO:0000256" key="4">
    <source>
        <dbReference type="ARBA" id="ARBA00022964"/>
    </source>
</evidence>
<dbReference type="PANTHER" id="PTHR43779">
    <property type="entry name" value="DIOXYGENASE RV0097-RELATED"/>
    <property type="match status" value="1"/>
</dbReference>
<keyword evidence="6" id="KW-0408">Iron</keyword>
<proteinExistence type="inferred from homology"/>
<dbReference type="InterPro" id="IPR042098">
    <property type="entry name" value="TauD-like_sf"/>
</dbReference>
<dbReference type="Pfam" id="PF02668">
    <property type="entry name" value="TauD"/>
    <property type="match status" value="1"/>
</dbReference>
<sequence length="394" mass="44515">MTINLVPLPLPVSADPAILHKFGQEVKGLHPAHLGTSFEQVKEALYMYGALLFCNVDLTPEEIRNLVKAFDPESTTYGHGNSKVDQTKMSILHSYLKTIPRVPQVQLIGHGTVLNHEGIPEVILKHGHHSSFHKTRVSDEDEAHGVTRFFHWYMDMALYDLNLPKVMALYGIRVPKGPNQVMRYANGNGDELEVLLGTTAFVSGKVMFDILPLEMKSVAVRVKARYAPKPFEWMKDAHAVETGLGLESEGLEKSLDELDWDEGKIKIYPFLWKNPVTGDLHLEVHPCAIMEIYVDPVPKKARRQGVLYPNGVHITDLKQVRELCYDMQRPGIAPRFVYPHAWQEKDLMLFHNRGVMHSVVSAFGQDQVWVFHQCNLAASDAPDGPNKEDVMKWG</sequence>